<evidence type="ECO:0000313" key="3">
    <source>
        <dbReference type="Proteomes" id="UP000254208"/>
    </source>
</evidence>
<proteinExistence type="predicted"/>
<evidence type="ECO:0000313" key="2">
    <source>
        <dbReference type="EMBL" id="SUC32973.1"/>
    </source>
</evidence>
<evidence type="ECO:0000259" key="1">
    <source>
        <dbReference type="Pfam" id="PF13340"/>
    </source>
</evidence>
<feature type="domain" description="Insertion element IS402-like" evidence="1">
    <location>
        <begin position="8"/>
        <end position="74"/>
    </location>
</feature>
<name>A0A379FX78_PRORE</name>
<protein>
    <recommendedName>
        <fullName evidence="1">Insertion element IS402-like domain-containing protein</fullName>
    </recommendedName>
</protein>
<dbReference type="Pfam" id="PF13340">
    <property type="entry name" value="DUF4096"/>
    <property type="match status" value="1"/>
</dbReference>
<dbReference type="InterPro" id="IPR025161">
    <property type="entry name" value="IS402-like_dom"/>
</dbReference>
<dbReference type="AlphaFoldDB" id="A0A379FX78"/>
<dbReference type="Proteomes" id="UP000254208">
    <property type="component" value="Unassembled WGS sequence"/>
</dbReference>
<dbReference type="EMBL" id="UGTZ01000001">
    <property type="protein sequence ID" value="SUC32973.1"/>
    <property type="molecule type" value="Genomic_DNA"/>
</dbReference>
<accession>A0A379FX78</accession>
<gene>
    <name evidence="2" type="ORF">NCTC11801_03980</name>
</gene>
<reference evidence="2 3" key="1">
    <citation type="submission" date="2018-06" db="EMBL/GenBank/DDBJ databases">
        <authorList>
            <consortium name="Pathogen Informatics"/>
            <person name="Doyle S."/>
        </authorList>
    </citation>
    <scope>NUCLEOTIDE SEQUENCE [LARGE SCALE GENOMIC DNA]</scope>
    <source>
        <strain evidence="2 3">NCTC11801</strain>
    </source>
</reference>
<sequence>MVGGYWQISDELWEKLAPLIPEHKTNHPLGTYRKRVDNRAVMNVIFLRSESVARLNKLNVSGICLSSTVHCCLRE</sequence>
<organism evidence="2 3">
    <name type="scientific">Providencia rettgeri</name>
    <dbReference type="NCBI Taxonomy" id="587"/>
    <lineage>
        <taxon>Bacteria</taxon>
        <taxon>Pseudomonadati</taxon>
        <taxon>Pseudomonadota</taxon>
        <taxon>Gammaproteobacteria</taxon>
        <taxon>Enterobacterales</taxon>
        <taxon>Morganellaceae</taxon>
        <taxon>Providencia</taxon>
    </lineage>
</organism>